<accession>A0ACB8YGD4</accession>
<proteinExistence type="predicted"/>
<evidence type="ECO:0000313" key="1">
    <source>
        <dbReference type="EMBL" id="KAI3684545.1"/>
    </source>
</evidence>
<sequence>MMQTILNCSNTRLKNCWSNQLKQTTYRNNRKTHKLNPNFLFQRFFFHPKKRKKNRDLSKHPPFLHLFFSLKTCRKETLLPQI</sequence>
<organism evidence="1 2">
    <name type="scientific">Arctium lappa</name>
    <name type="common">Greater burdock</name>
    <name type="synonym">Lappa major</name>
    <dbReference type="NCBI Taxonomy" id="4217"/>
    <lineage>
        <taxon>Eukaryota</taxon>
        <taxon>Viridiplantae</taxon>
        <taxon>Streptophyta</taxon>
        <taxon>Embryophyta</taxon>
        <taxon>Tracheophyta</taxon>
        <taxon>Spermatophyta</taxon>
        <taxon>Magnoliopsida</taxon>
        <taxon>eudicotyledons</taxon>
        <taxon>Gunneridae</taxon>
        <taxon>Pentapetalae</taxon>
        <taxon>asterids</taxon>
        <taxon>campanulids</taxon>
        <taxon>Asterales</taxon>
        <taxon>Asteraceae</taxon>
        <taxon>Carduoideae</taxon>
        <taxon>Cardueae</taxon>
        <taxon>Arctiinae</taxon>
        <taxon>Arctium</taxon>
    </lineage>
</organism>
<reference evidence="2" key="1">
    <citation type="journal article" date="2022" name="Mol. Ecol. Resour.">
        <title>The genomes of chicory, endive, great burdock and yacon provide insights into Asteraceae palaeo-polyploidization history and plant inulin production.</title>
        <authorList>
            <person name="Fan W."/>
            <person name="Wang S."/>
            <person name="Wang H."/>
            <person name="Wang A."/>
            <person name="Jiang F."/>
            <person name="Liu H."/>
            <person name="Zhao H."/>
            <person name="Xu D."/>
            <person name="Zhang Y."/>
        </authorList>
    </citation>
    <scope>NUCLEOTIDE SEQUENCE [LARGE SCALE GENOMIC DNA]</scope>
    <source>
        <strain evidence="2">cv. Niubang</strain>
    </source>
</reference>
<name>A0ACB8YGD4_ARCLA</name>
<reference evidence="1 2" key="2">
    <citation type="journal article" date="2022" name="Mol. Ecol. Resour.">
        <title>The genomes of chicory, endive, great burdock and yacon provide insights into Asteraceae paleo-polyploidization history and plant inulin production.</title>
        <authorList>
            <person name="Fan W."/>
            <person name="Wang S."/>
            <person name="Wang H."/>
            <person name="Wang A."/>
            <person name="Jiang F."/>
            <person name="Liu H."/>
            <person name="Zhao H."/>
            <person name="Xu D."/>
            <person name="Zhang Y."/>
        </authorList>
    </citation>
    <scope>NUCLEOTIDE SEQUENCE [LARGE SCALE GENOMIC DNA]</scope>
    <source>
        <strain evidence="2">cv. Niubang</strain>
    </source>
</reference>
<comment type="caution">
    <text evidence="1">The sequence shown here is derived from an EMBL/GenBank/DDBJ whole genome shotgun (WGS) entry which is preliminary data.</text>
</comment>
<keyword evidence="2" id="KW-1185">Reference proteome</keyword>
<dbReference type="EMBL" id="CM042058">
    <property type="protein sequence ID" value="KAI3684545.1"/>
    <property type="molecule type" value="Genomic_DNA"/>
</dbReference>
<gene>
    <name evidence="1" type="ORF">L6452_33769</name>
</gene>
<evidence type="ECO:0000313" key="2">
    <source>
        <dbReference type="Proteomes" id="UP001055879"/>
    </source>
</evidence>
<dbReference type="Proteomes" id="UP001055879">
    <property type="component" value="Linkage Group LG12"/>
</dbReference>
<protein>
    <submittedName>
        <fullName evidence="1">Uncharacterized protein</fullName>
    </submittedName>
</protein>